<comment type="catalytic activity">
    <reaction evidence="27">
        <text>L-seryl-[protein] + ATP = O-phospho-L-seryl-[protein] + ADP + H(+)</text>
        <dbReference type="Rhea" id="RHEA:17989"/>
        <dbReference type="Rhea" id="RHEA-COMP:9863"/>
        <dbReference type="Rhea" id="RHEA-COMP:11604"/>
        <dbReference type="ChEBI" id="CHEBI:15378"/>
        <dbReference type="ChEBI" id="CHEBI:29999"/>
        <dbReference type="ChEBI" id="CHEBI:30616"/>
        <dbReference type="ChEBI" id="CHEBI:83421"/>
        <dbReference type="ChEBI" id="CHEBI:456216"/>
        <dbReference type="EC" id="2.7.11.1"/>
    </reaction>
</comment>
<evidence type="ECO:0000256" key="20">
    <source>
        <dbReference type="ARBA" id="ARBA00023015"/>
    </source>
</evidence>
<dbReference type="GO" id="GO:0008033">
    <property type="term" value="P:tRNA processing"/>
    <property type="evidence" value="ECO:0007669"/>
    <property type="project" value="UniProtKB-KW"/>
</dbReference>
<keyword evidence="12" id="KW-0597">Phosphoprotein</keyword>
<accession>A0A1E3HFW3</accession>
<dbReference type="PANTHER" id="PTHR12209">
    <property type="entry name" value="NON-SPECIFIC SERINE/THREONINE PROTEIN KINASE"/>
    <property type="match status" value="1"/>
</dbReference>
<comment type="catalytic activity">
    <reaction evidence="26">
        <text>L-threonyl-[protein] + ATP = O-phospho-L-threonyl-[protein] + ADP + H(+)</text>
        <dbReference type="Rhea" id="RHEA:46608"/>
        <dbReference type="Rhea" id="RHEA-COMP:11060"/>
        <dbReference type="Rhea" id="RHEA-COMP:11605"/>
        <dbReference type="ChEBI" id="CHEBI:15378"/>
        <dbReference type="ChEBI" id="CHEBI:30013"/>
        <dbReference type="ChEBI" id="CHEBI:30616"/>
        <dbReference type="ChEBI" id="CHEBI:61977"/>
        <dbReference type="ChEBI" id="CHEBI:456216"/>
        <dbReference type="EC" id="2.7.11.1"/>
    </reaction>
</comment>
<evidence type="ECO:0000256" key="6">
    <source>
        <dbReference type="ARBA" id="ARBA00011534"/>
    </source>
</evidence>
<evidence type="ECO:0000256" key="9">
    <source>
        <dbReference type="ARBA" id="ARBA00019973"/>
    </source>
</evidence>
<evidence type="ECO:0000256" key="2">
    <source>
        <dbReference type="ARBA" id="ARBA00004123"/>
    </source>
</evidence>
<dbReference type="FunFam" id="1.10.510.10:FF:000323">
    <property type="entry name" value="TP53-regulating kinase, putative"/>
    <property type="match status" value="1"/>
</dbReference>
<comment type="similarity">
    <text evidence="5">Belongs to the protein kinase superfamily. BUD32 family.</text>
</comment>
<sequence>MSASTKILSQATLIQQGAEAKVYTLDSLLPQPSIYWPNASRNFPRPTSSPGVILKHRFPKTYRHPALDCSLTATRLTFEARALARVAKVGVTVPKVVWVDEKGGVIGLEKIEGWSVREVLGGGAEGEIEEDYENSEEIEGMAKLKDKQRQDKEMQEGDSEGMKKLRSLGVTPERLMASIGVALARLHKTMLLHGDLTTSNMMIRLTPDALEPYEIVLIDFGLSSQAQFAENYAVDLYVLERAFASTHPKSELLYAGVLEAYAMELGEKRWKPIETRLKDVRRRGRKRDMTG</sequence>
<name>A0A1E3HFW3_9TREE</name>
<dbReference type="Gene3D" id="1.10.510.10">
    <property type="entry name" value="Transferase(Phosphotransferase) domain 1"/>
    <property type="match status" value="1"/>
</dbReference>
<evidence type="ECO:0000256" key="17">
    <source>
        <dbReference type="ARBA" id="ARBA00022801"/>
    </source>
</evidence>
<keyword evidence="20" id="KW-0805">Transcription regulation</keyword>
<keyword evidence="17" id="KW-0378">Hydrolase</keyword>
<dbReference type="InterPro" id="IPR008266">
    <property type="entry name" value="Tyr_kinase_AS"/>
</dbReference>
<reference evidence="28" key="3">
    <citation type="submission" date="2024-01" db="EMBL/GenBank/DDBJ databases">
        <authorList>
            <person name="Coelho M.A."/>
            <person name="David-Palma M."/>
            <person name="Shea T."/>
            <person name="Sun S."/>
            <person name="Cuomo C.A."/>
            <person name="Heitman J."/>
        </authorList>
    </citation>
    <scope>NUCLEOTIDE SEQUENCE</scope>
    <source>
        <strain evidence="28">CBS 7841</strain>
    </source>
</reference>
<protein>
    <recommendedName>
        <fullName evidence="9">EKC/KEOPS complex subunit BUD32</fullName>
        <ecNumber evidence="7">2.7.11.1</ecNumber>
    </recommendedName>
    <alternativeName>
        <fullName evidence="24 25">Atypical Serine/threonine protein kinase BUD32</fullName>
    </alternativeName>
    <alternativeName>
        <fullName evidence="8">EKC/KEOPS complex subunit bud32</fullName>
    </alternativeName>
</protein>
<evidence type="ECO:0000256" key="1">
    <source>
        <dbReference type="ARBA" id="ARBA00003747"/>
    </source>
</evidence>
<dbReference type="InterPro" id="IPR011009">
    <property type="entry name" value="Kinase-like_dom_sf"/>
</dbReference>
<evidence type="ECO:0000313" key="29">
    <source>
        <dbReference type="Proteomes" id="UP000094043"/>
    </source>
</evidence>
<evidence type="ECO:0000256" key="8">
    <source>
        <dbReference type="ARBA" id="ARBA00013948"/>
    </source>
</evidence>
<dbReference type="GeneID" id="91086692"/>
<dbReference type="Gene3D" id="3.30.200.20">
    <property type="entry name" value="Phosphorylase Kinase, domain 1"/>
    <property type="match status" value="1"/>
</dbReference>
<evidence type="ECO:0000256" key="12">
    <source>
        <dbReference type="ARBA" id="ARBA00022553"/>
    </source>
</evidence>
<evidence type="ECO:0000256" key="22">
    <source>
        <dbReference type="ARBA" id="ARBA00023163"/>
    </source>
</evidence>
<reference evidence="28" key="1">
    <citation type="submission" date="2016-06" db="EMBL/GenBank/DDBJ databases">
        <authorList>
            <person name="Cuomo C."/>
            <person name="Litvintseva A."/>
            <person name="Heitman J."/>
            <person name="Chen Y."/>
            <person name="Sun S."/>
            <person name="Springer D."/>
            <person name="Dromer F."/>
            <person name="Young S."/>
            <person name="Zeng Q."/>
            <person name="Chapman S."/>
            <person name="Gujja S."/>
            <person name="Saif S."/>
            <person name="Birren B."/>
        </authorList>
    </citation>
    <scope>NUCLEOTIDE SEQUENCE</scope>
    <source>
        <strain evidence="28">CBS 7841</strain>
    </source>
</reference>
<dbReference type="GO" id="GO:0070525">
    <property type="term" value="P:tRNA threonylcarbamoyladenosine metabolic process"/>
    <property type="evidence" value="ECO:0007669"/>
    <property type="project" value="TreeGrafter"/>
</dbReference>
<dbReference type="PROSITE" id="PS50011">
    <property type="entry name" value="PROTEIN_KINASE_DOM"/>
    <property type="match status" value="1"/>
</dbReference>
<keyword evidence="10" id="KW-0158">Chromosome</keyword>
<evidence type="ECO:0000256" key="7">
    <source>
        <dbReference type="ARBA" id="ARBA00012513"/>
    </source>
</evidence>
<organism evidence="28 29">
    <name type="scientific">Cryptococcus depauperatus CBS 7841</name>
    <dbReference type="NCBI Taxonomy" id="1295531"/>
    <lineage>
        <taxon>Eukaryota</taxon>
        <taxon>Fungi</taxon>
        <taxon>Dikarya</taxon>
        <taxon>Basidiomycota</taxon>
        <taxon>Agaricomycotina</taxon>
        <taxon>Tremellomycetes</taxon>
        <taxon>Tremellales</taxon>
        <taxon>Cryptococcaceae</taxon>
        <taxon>Cryptococcus</taxon>
    </lineage>
</organism>
<evidence type="ECO:0000256" key="5">
    <source>
        <dbReference type="ARBA" id="ARBA00010630"/>
    </source>
</evidence>
<evidence type="ECO:0000256" key="16">
    <source>
        <dbReference type="ARBA" id="ARBA00022777"/>
    </source>
</evidence>
<dbReference type="Proteomes" id="UP000094043">
    <property type="component" value="Chromosome 3"/>
</dbReference>
<keyword evidence="14" id="KW-0819">tRNA processing</keyword>
<comment type="subcellular location">
    <subcellularLocation>
        <location evidence="4">Chromosome</location>
        <location evidence="4">Telomere</location>
    </subcellularLocation>
    <subcellularLocation>
        <location evidence="3">Cytoplasm</location>
    </subcellularLocation>
    <subcellularLocation>
        <location evidence="2">Nucleus</location>
    </subcellularLocation>
</comment>
<evidence type="ECO:0000256" key="18">
    <source>
        <dbReference type="ARBA" id="ARBA00022840"/>
    </source>
</evidence>
<keyword evidence="21" id="KW-0010">Activator</keyword>
<evidence type="ECO:0000256" key="13">
    <source>
        <dbReference type="ARBA" id="ARBA00022679"/>
    </source>
</evidence>
<evidence type="ECO:0000256" key="24">
    <source>
        <dbReference type="ARBA" id="ARBA00030980"/>
    </source>
</evidence>
<comment type="function">
    <text evidence="1">Component of the EKC/KEOPS complex that is required for the formation of a threonylcarbamoyl group on adenosine at position 37 (t(6)A37) in tRNAs that read codons beginning with adenine. The complex is probably involved in the transfer of the threonylcarbamoyl moiety of threonylcarbamoyl-AMP (TC-AMP) to the N6 group of A37. BUD32 has ATPase activity in the context of the EKC/KEOPS complex and likely plays a supporting role to the catalytic subunit KAE1. The EKC/KEOPS complex also promotes both telomere uncapping and telomere elongation. The complex is required for efficient recruitment of transcriptional coactivators.</text>
</comment>
<keyword evidence="19" id="KW-0779">Telomere</keyword>
<dbReference type="PROSITE" id="PS00109">
    <property type="entry name" value="PROTEIN_KINASE_TYR"/>
    <property type="match status" value="1"/>
</dbReference>
<evidence type="ECO:0000256" key="10">
    <source>
        <dbReference type="ARBA" id="ARBA00022454"/>
    </source>
</evidence>
<dbReference type="KEGG" id="cdep:91086692"/>
<dbReference type="Pfam" id="PF02958">
    <property type="entry name" value="EcKL"/>
    <property type="match status" value="1"/>
</dbReference>
<dbReference type="GO" id="GO:0016787">
    <property type="term" value="F:hydrolase activity"/>
    <property type="evidence" value="ECO:0007669"/>
    <property type="project" value="UniProtKB-KW"/>
</dbReference>
<evidence type="ECO:0000313" key="28">
    <source>
        <dbReference type="EMBL" id="WVN87302.1"/>
    </source>
</evidence>
<evidence type="ECO:0000256" key="4">
    <source>
        <dbReference type="ARBA" id="ARBA00004574"/>
    </source>
</evidence>
<comment type="subunit">
    <text evidence="6">Component of the EKC/KEOPS complex composed of at least BUD32, CGI121, GON7, KAE1 and PCC1; the whole complex dimerizes.</text>
</comment>
<dbReference type="OrthoDB" id="3399at2759"/>
<evidence type="ECO:0000256" key="21">
    <source>
        <dbReference type="ARBA" id="ARBA00023159"/>
    </source>
</evidence>
<gene>
    <name evidence="28" type="ORF">L203_102480</name>
</gene>
<dbReference type="FunFam" id="3.30.200.20:FF:000201">
    <property type="entry name" value="TP53-regulating kinase isoform X1"/>
    <property type="match status" value="1"/>
</dbReference>
<dbReference type="AlphaFoldDB" id="A0A1E3HFW3"/>
<dbReference type="SUPFAM" id="SSF56112">
    <property type="entry name" value="Protein kinase-like (PK-like)"/>
    <property type="match status" value="1"/>
</dbReference>
<dbReference type="PANTHER" id="PTHR12209:SF0">
    <property type="entry name" value="EKC_KEOPS COMPLEX SUBUNIT TP53RK"/>
    <property type="match status" value="1"/>
</dbReference>
<dbReference type="GO" id="GO:0005524">
    <property type="term" value="F:ATP binding"/>
    <property type="evidence" value="ECO:0007669"/>
    <property type="project" value="UniProtKB-KW"/>
</dbReference>
<keyword evidence="16" id="KW-0418">Kinase</keyword>
<dbReference type="InterPro" id="IPR004119">
    <property type="entry name" value="EcKL"/>
</dbReference>
<evidence type="ECO:0000256" key="25">
    <source>
        <dbReference type="ARBA" id="ARBA00033194"/>
    </source>
</evidence>
<dbReference type="RefSeq" id="XP_066068002.1">
    <property type="nucleotide sequence ID" value="XM_066211905.1"/>
</dbReference>
<evidence type="ECO:0000256" key="27">
    <source>
        <dbReference type="ARBA" id="ARBA00048679"/>
    </source>
</evidence>
<dbReference type="GO" id="GO:0005829">
    <property type="term" value="C:cytosol"/>
    <property type="evidence" value="ECO:0007669"/>
    <property type="project" value="TreeGrafter"/>
</dbReference>
<evidence type="ECO:0000256" key="3">
    <source>
        <dbReference type="ARBA" id="ARBA00004496"/>
    </source>
</evidence>
<reference evidence="28" key="2">
    <citation type="journal article" date="2022" name="Elife">
        <title>Obligate sexual reproduction of a homothallic fungus closely related to the Cryptococcus pathogenic species complex.</title>
        <authorList>
            <person name="Passer A.R."/>
            <person name="Clancey S.A."/>
            <person name="Shea T."/>
            <person name="David-Palma M."/>
            <person name="Averette A.F."/>
            <person name="Boekhout T."/>
            <person name="Porcel B.M."/>
            <person name="Nowrousian M."/>
            <person name="Cuomo C.A."/>
            <person name="Sun S."/>
            <person name="Heitman J."/>
            <person name="Coelho M.A."/>
        </authorList>
    </citation>
    <scope>NUCLEOTIDE SEQUENCE</scope>
    <source>
        <strain evidence="28">CBS 7841</strain>
    </source>
</reference>
<evidence type="ECO:0000256" key="23">
    <source>
        <dbReference type="ARBA" id="ARBA00023242"/>
    </source>
</evidence>
<keyword evidence="23" id="KW-0539">Nucleus</keyword>
<keyword evidence="29" id="KW-1185">Reference proteome</keyword>
<keyword evidence="11" id="KW-0723">Serine/threonine-protein kinase</keyword>
<dbReference type="VEuPathDB" id="FungiDB:L203_06553"/>
<keyword evidence="15" id="KW-0547">Nucleotide-binding</keyword>
<evidence type="ECO:0000256" key="11">
    <source>
        <dbReference type="ARBA" id="ARBA00022527"/>
    </source>
</evidence>
<dbReference type="GO" id="GO:0005634">
    <property type="term" value="C:nucleus"/>
    <property type="evidence" value="ECO:0007669"/>
    <property type="project" value="UniProtKB-SubCell"/>
</dbReference>
<evidence type="ECO:0000256" key="26">
    <source>
        <dbReference type="ARBA" id="ARBA00047899"/>
    </source>
</evidence>
<evidence type="ECO:0000256" key="14">
    <source>
        <dbReference type="ARBA" id="ARBA00022694"/>
    </source>
</evidence>
<evidence type="ECO:0000256" key="15">
    <source>
        <dbReference type="ARBA" id="ARBA00022741"/>
    </source>
</evidence>
<keyword evidence="13" id="KW-0808">Transferase</keyword>
<proteinExistence type="inferred from homology"/>
<keyword evidence="22" id="KW-0804">Transcription</keyword>
<dbReference type="GO" id="GO:0000781">
    <property type="term" value="C:chromosome, telomeric region"/>
    <property type="evidence" value="ECO:0007669"/>
    <property type="project" value="UniProtKB-SubCell"/>
</dbReference>
<dbReference type="EMBL" id="CP143786">
    <property type="protein sequence ID" value="WVN87302.1"/>
    <property type="molecule type" value="Genomic_DNA"/>
</dbReference>
<evidence type="ECO:0000256" key="19">
    <source>
        <dbReference type="ARBA" id="ARBA00022895"/>
    </source>
</evidence>
<dbReference type="EC" id="2.7.11.1" evidence="7"/>
<dbReference type="GO" id="GO:0000408">
    <property type="term" value="C:EKC/KEOPS complex"/>
    <property type="evidence" value="ECO:0007669"/>
    <property type="project" value="UniProtKB-ARBA"/>
</dbReference>
<dbReference type="GO" id="GO:0004674">
    <property type="term" value="F:protein serine/threonine kinase activity"/>
    <property type="evidence" value="ECO:0007669"/>
    <property type="project" value="UniProtKB-KW"/>
</dbReference>
<dbReference type="InterPro" id="IPR000719">
    <property type="entry name" value="Prot_kinase_dom"/>
</dbReference>
<keyword evidence="18" id="KW-0067">ATP-binding</keyword>